<dbReference type="InterPro" id="IPR003034">
    <property type="entry name" value="SAP_dom"/>
</dbReference>
<reference evidence="3" key="1">
    <citation type="journal article" date="2018" name="Nat. Microbiol.">
        <title>Leveraging single-cell genomics to expand the fungal tree of life.</title>
        <authorList>
            <person name="Ahrendt S.R."/>
            <person name="Quandt C.A."/>
            <person name="Ciobanu D."/>
            <person name="Clum A."/>
            <person name="Salamov A."/>
            <person name="Andreopoulos B."/>
            <person name="Cheng J.F."/>
            <person name="Woyke T."/>
            <person name="Pelin A."/>
            <person name="Henrissat B."/>
            <person name="Reynolds N.K."/>
            <person name="Benny G.L."/>
            <person name="Smith M.E."/>
            <person name="James T.Y."/>
            <person name="Grigoriev I.V."/>
        </authorList>
    </citation>
    <scope>NUCLEOTIDE SEQUENCE [LARGE SCALE GENOMIC DNA]</scope>
    <source>
        <strain evidence="3">CSF55</strain>
    </source>
</reference>
<dbReference type="PROSITE" id="PS50800">
    <property type="entry name" value="SAP"/>
    <property type="match status" value="1"/>
</dbReference>
<gene>
    <name evidence="2" type="ORF">ROZALSC1DRAFT_30960</name>
</gene>
<dbReference type="SUPFAM" id="SSF68906">
    <property type="entry name" value="SAP domain"/>
    <property type="match status" value="1"/>
</dbReference>
<evidence type="ECO:0000259" key="1">
    <source>
        <dbReference type="PROSITE" id="PS50800"/>
    </source>
</evidence>
<name>A0A4P9YD33_ROZAC</name>
<organism evidence="2 3">
    <name type="scientific">Rozella allomycis (strain CSF55)</name>
    <dbReference type="NCBI Taxonomy" id="988480"/>
    <lineage>
        <taxon>Eukaryota</taxon>
        <taxon>Fungi</taxon>
        <taxon>Fungi incertae sedis</taxon>
        <taxon>Cryptomycota</taxon>
        <taxon>Cryptomycota incertae sedis</taxon>
        <taxon>Rozella</taxon>
    </lineage>
</organism>
<dbReference type="AlphaFoldDB" id="A0A4P9YD33"/>
<feature type="domain" description="SAP" evidence="1">
    <location>
        <begin position="89"/>
        <end position="123"/>
    </location>
</feature>
<dbReference type="EMBL" id="ML005964">
    <property type="protein sequence ID" value="RKP17206.1"/>
    <property type="molecule type" value="Genomic_DNA"/>
</dbReference>
<proteinExistence type="predicted"/>
<evidence type="ECO:0000313" key="2">
    <source>
        <dbReference type="EMBL" id="RKP17206.1"/>
    </source>
</evidence>
<evidence type="ECO:0000313" key="3">
    <source>
        <dbReference type="Proteomes" id="UP000281549"/>
    </source>
</evidence>
<dbReference type="Proteomes" id="UP000281549">
    <property type="component" value="Unassembled WGS sequence"/>
</dbReference>
<sequence>MNSLSYKKYFDAPIPPTVDYNFKQELDLNTMHEMNWNLDQETFASDVISLNKPCKVAIKSLSKEFTIKPIETLAEKRKRVLNQIRGKSVNELTTLTLKSILREFNVSPCGKKQALYDRVMNLVDSWTDRPHFSKDLMSHQVRKDLVPNQESFWLDNQPLLGDYFIPVFNDQIFDFSENRSFESQKSDPGGNP</sequence>
<accession>A0A4P9YD33</accession>
<protein>
    <recommendedName>
        <fullName evidence="1">SAP domain-containing protein</fullName>
    </recommendedName>
</protein>
<dbReference type="InterPro" id="IPR036361">
    <property type="entry name" value="SAP_dom_sf"/>
</dbReference>